<dbReference type="GO" id="GO:0005654">
    <property type="term" value="C:nucleoplasm"/>
    <property type="evidence" value="ECO:0007669"/>
    <property type="project" value="UniProtKB-SubCell"/>
</dbReference>
<feature type="region of interest" description="Disordered" evidence="6">
    <location>
        <begin position="90"/>
        <end position="118"/>
    </location>
</feature>
<comment type="caution">
    <text evidence="7">The sequence shown here is derived from an EMBL/GenBank/DDBJ whole genome shotgun (WGS) entry which is preliminary data.</text>
</comment>
<feature type="compositionally biased region" description="Polar residues" evidence="6">
    <location>
        <begin position="1"/>
        <end position="12"/>
    </location>
</feature>
<evidence type="ECO:0000256" key="5">
    <source>
        <dbReference type="PIRNR" id="PIRNR017302"/>
    </source>
</evidence>
<feature type="compositionally biased region" description="Basic residues" evidence="6">
    <location>
        <begin position="279"/>
        <end position="295"/>
    </location>
</feature>
<protein>
    <recommendedName>
        <fullName evidence="2 5">Ribosome biogenesis protein NOP53</fullName>
    </recommendedName>
</protein>
<keyword evidence="4 5" id="KW-0539">Nucleus</keyword>
<organism evidence="7 8">
    <name type="scientific">Exophiala dermatitidis</name>
    <name type="common">Black yeast-like fungus</name>
    <name type="synonym">Wangiella dermatitidis</name>
    <dbReference type="NCBI Taxonomy" id="5970"/>
    <lineage>
        <taxon>Eukaryota</taxon>
        <taxon>Fungi</taxon>
        <taxon>Dikarya</taxon>
        <taxon>Ascomycota</taxon>
        <taxon>Pezizomycotina</taxon>
        <taxon>Eurotiomycetes</taxon>
        <taxon>Chaetothyriomycetidae</taxon>
        <taxon>Chaetothyriales</taxon>
        <taxon>Herpotrichiellaceae</taxon>
        <taxon>Exophiala</taxon>
    </lineage>
</organism>
<comment type="subcellular location">
    <subcellularLocation>
        <location evidence="5">Nucleus</location>
        <location evidence="5">Nucleolus</location>
    </subcellularLocation>
    <subcellularLocation>
        <location evidence="5">Nucleus</location>
        <location evidence="5">Nucleoplasm</location>
    </subcellularLocation>
</comment>
<dbReference type="Pfam" id="PF07767">
    <property type="entry name" value="Nop53"/>
    <property type="match status" value="1"/>
</dbReference>
<sequence length="429" mass="49088">MASSIGAPQQHKQPSRKGKKAWRKNVDITEVQHGLEELREEILHGGPIAEKPSEELFAVDTQGSADIKKKYKVQKPLKIDEILTRRSAVPAVDSRKRPHGAVTDGVIESRKKQKPDWVSKKEVQRLKVSINTVSRLDAQNIDGEVSNFDLWSENTAVEQVTKPEEEYIPKPMPKVAPPTLRKPPIPMTANGKPVRPVKQPEAGTSYNPAFEDWDELLNKEGEKELEAERQRLAEAQAAAEKEARIRALAAAPETNPADDESAWEGFETEHEDQEMLEKKRPKRKTPAQRNKAKRRKEAERVAKHEERMGRKQKQAEQMLLELIKRQEEDRLELAQNEQADQAEEGDDRALRRRKRGPALIPEKPLEVVLPDELQESLRRLKPEGNLLNDRFRTLLVNGKLEARKPVLQPKKKQVKLTQKWSHKDFSIKV</sequence>
<evidence type="ECO:0000256" key="2">
    <source>
        <dbReference type="ARBA" id="ARBA00018339"/>
    </source>
</evidence>
<feature type="compositionally biased region" description="Basic and acidic residues" evidence="6">
    <location>
        <begin position="296"/>
        <end position="309"/>
    </location>
</feature>
<feature type="compositionally biased region" description="Pro residues" evidence="6">
    <location>
        <begin position="170"/>
        <end position="186"/>
    </location>
</feature>
<dbReference type="GO" id="GO:0006364">
    <property type="term" value="P:rRNA processing"/>
    <property type="evidence" value="ECO:0007669"/>
    <property type="project" value="TreeGrafter"/>
</dbReference>
<feature type="compositionally biased region" description="Basic and acidic residues" evidence="6">
    <location>
        <begin position="107"/>
        <end position="118"/>
    </location>
</feature>
<evidence type="ECO:0000256" key="6">
    <source>
        <dbReference type="SAM" id="MobiDB-lite"/>
    </source>
</evidence>
<dbReference type="PANTHER" id="PTHR14211:SF7">
    <property type="entry name" value="RIBOSOME BIOGENESIS PROTEIN NOP53"/>
    <property type="match status" value="1"/>
</dbReference>
<name>A0AAN6F1J4_EXODE</name>
<feature type="region of interest" description="Disordered" evidence="6">
    <location>
        <begin position="161"/>
        <end position="316"/>
    </location>
</feature>
<feature type="region of interest" description="Disordered" evidence="6">
    <location>
        <begin position="331"/>
        <end position="357"/>
    </location>
</feature>
<dbReference type="GO" id="GO:0000027">
    <property type="term" value="P:ribosomal large subunit assembly"/>
    <property type="evidence" value="ECO:0007669"/>
    <property type="project" value="UniProtKB-UniRule"/>
</dbReference>
<feature type="compositionally biased region" description="Basic residues" evidence="6">
    <location>
        <begin position="13"/>
        <end position="23"/>
    </location>
</feature>
<comment type="function">
    <text evidence="5">May play a role in ribosome biogenesis.</text>
</comment>
<dbReference type="EMBL" id="JAJGCB010000002">
    <property type="protein sequence ID" value="KAJ8994729.1"/>
    <property type="molecule type" value="Genomic_DNA"/>
</dbReference>
<gene>
    <name evidence="7" type="ORF">HRR80_001433</name>
</gene>
<dbReference type="GO" id="GO:0008097">
    <property type="term" value="F:5S rRNA binding"/>
    <property type="evidence" value="ECO:0007669"/>
    <property type="project" value="TreeGrafter"/>
</dbReference>
<reference evidence="7" key="1">
    <citation type="submission" date="2023-01" db="EMBL/GenBank/DDBJ databases">
        <title>Exophiala dermititidis isolated from Cystic Fibrosis Patient.</title>
        <authorList>
            <person name="Kurbessoian T."/>
            <person name="Crocker A."/>
            <person name="Murante D."/>
            <person name="Hogan D.A."/>
            <person name="Stajich J.E."/>
        </authorList>
    </citation>
    <scope>NUCLEOTIDE SEQUENCE</scope>
    <source>
        <strain evidence="7">Ex8</strain>
    </source>
</reference>
<dbReference type="Proteomes" id="UP001161757">
    <property type="component" value="Unassembled WGS sequence"/>
</dbReference>
<dbReference type="PANTHER" id="PTHR14211">
    <property type="entry name" value="GLIOMA SUPPRESSOR CANDIDATE REGION GENE 2"/>
    <property type="match status" value="1"/>
</dbReference>
<accession>A0AAN6F1J4</accession>
<evidence type="ECO:0000313" key="8">
    <source>
        <dbReference type="Proteomes" id="UP001161757"/>
    </source>
</evidence>
<evidence type="ECO:0000313" key="7">
    <source>
        <dbReference type="EMBL" id="KAJ8994729.1"/>
    </source>
</evidence>
<dbReference type="InterPro" id="IPR011687">
    <property type="entry name" value="Nop53/GLTSCR2"/>
</dbReference>
<evidence type="ECO:0000256" key="1">
    <source>
        <dbReference type="ARBA" id="ARBA00008838"/>
    </source>
</evidence>
<dbReference type="AlphaFoldDB" id="A0AAN6F1J4"/>
<feature type="region of interest" description="Disordered" evidence="6">
    <location>
        <begin position="1"/>
        <end position="25"/>
    </location>
</feature>
<keyword evidence="3 5" id="KW-0690">Ribosome biogenesis</keyword>
<comment type="similarity">
    <text evidence="1 5">Belongs to the NOP53 family.</text>
</comment>
<dbReference type="GO" id="GO:0005730">
    <property type="term" value="C:nucleolus"/>
    <property type="evidence" value="ECO:0007669"/>
    <property type="project" value="UniProtKB-SubCell"/>
</dbReference>
<feature type="compositionally biased region" description="Basic and acidic residues" evidence="6">
    <location>
        <begin position="216"/>
        <end position="232"/>
    </location>
</feature>
<evidence type="ECO:0000256" key="4">
    <source>
        <dbReference type="ARBA" id="ARBA00023242"/>
    </source>
</evidence>
<evidence type="ECO:0000256" key="3">
    <source>
        <dbReference type="ARBA" id="ARBA00022517"/>
    </source>
</evidence>
<dbReference type="PIRSF" id="PIRSF017302">
    <property type="entry name" value="Gltscr2"/>
    <property type="match status" value="1"/>
</dbReference>
<proteinExistence type="inferred from homology"/>